<evidence type="ECO:0000313" key="2">
    <source>
        <dbReference type="EMBL" id="CAG8949988.1"/>
    </source>
</evidence>
<evidence type="ECO:0000256" key="1">
    <source>
        <dbReference type="SAM" id="Phobius"/>
    </source>
</evidence>
<comment type="caution">
    <text evidence="2">The sequence shown here is derived from an EMBL/GenBank/DDBJ whole genome shotgun (WGS) entry which is preliminary data.</text>
</comment>
<sequence>MLIGSRNRNLRNSSRQLISIWSSIFSETVKMAPTSSLQVRDIVHQLTKREKNWAQREVGVVVVFCIVFIVAVGLISLAITRAINRRRARIASRSAV</sequence>
<organism evidence="2 3">
    <name type="scientific">Hymenoscyphus fraxineus</name>
    <dbReference type="NCBI Taxonomy" id="746836"/>
    <lineage>
        <taxon>Eukaryota</taxon>
        <taxon>Fungi</taxon>
        <taxon>Dikarya</taxon>
        <taxon>Ascomycota</taxon>
        <taxon>Pezizomycotina</taxon>
        <taxon>Leotiomycetes</taxon>
        <taxon>Helotiales</taxon>
        <taxon>Helotiaceae</taxon>
        <taxon>Hymenoscyphus</taxon>
    </lineage>
</organism>
<dbReference type="EMBL" id="CAJVRL010000025">
    <property type="protein sequence ID" value="CAG8949988.1"/>
    <property type="molecule type" value="Genomic_DNA"/>
</dbReference>
<dbReference type="OrthoDB" id="5402816at2759"/>
<keyword evidence="1" id="KW-0812">Transmembrane</keyword>
<dbReference type="Proteomes" id="UP000696280">
    <property type="component" value="Unassembled WGS sequence"/>
</dbReference>
<protein>
    <submittedName>
        <fullName evidence="2">Uncharacterized protein</fullName>
    </submittedName>
</protein>
<dbReference type="AlphaFoldDB" id="A0A9N9PNT0"/>
<keyword evidence="3" id="KW-1185">Reference proteome</keyword>
<reference evidence="2" key="1">
    <citation type="submission" date="2021-07" db="EMBL/GenBank/DDBJ databases">
        <authorList>
            <person name="Durling M."/>
        </authorList>
    </citation>
    <scope>NUCLEOTIDE SEQUENCE</scope>
</reference>
<accession>A0A9N9PNT0</accession>
<evidence type="ECO:0000313" key="3">
    <source>
        <dbReference type="Proteomes" id="UP000696280"/>
    </source>
</evidence>
<keyword evidence="1" id="KW-1133">Transmembrane helix</keyword>
<keyword evidence="1" id="KW-0472">Membrane</keyword>
<proteinExistence type="predicted"/>
<gene>
    <name evidence="2" type="ORF">HYFRA_00004320</name>
</gene>
<name>A0A9N9PNT0_9HELO</name>
<feature type="transmembrane region" description="Helical" evidence="1">
    <location>
        <begin position="58"/>
        <end position="79"/>
    </location>
</feature>